<dbReference type="PANTHER" id="PTHR31371:SF14">
    <property type="entry name" value="SIMILARITY TO UNKNOWN PROTEIN"/>
    <property type="match status" value="1"/>
</dbReference>
<reference evidence="3" key="1">
    <citation type="submission" date="2019-09" db="EMBL/GenBank/DDBJ databases">
        <title>Draft genome information of white flower Hibiscus syriacus.</title>
        <authorList>
            <person name="Kim Y.-M."/>
        </authorList>
    </citation>
    <scope>NUCLEOTIDE SEQUENCE [LARGE SCALE GENOMIC DNA]</scope>
    <source>
        <strain evidence="3">YM2019G1</strain>
    </source>
</reference>
<evidence type="ECO:0000313" key="3">
    <source>
        <dbReference type="EMBL" id="KAE8682350.1"/>
    </source>
</evidence>
<dbReference type="AlphaFoldDB" id="A0A6A2YSR5"/>
<comment type="caution">
    <text evidence="3">The sequence shown here is derived from an EMBL/GenBank/DDBJ whole genome shotgun (WGS) entry which is preliminary data.</text>
</comment>
<evidence type="ECO:0000313" key="4">
    <source>
        <dbReference type="Proteomes" id="UP000436088"/>
    </source>
</evidence>
<accession>A0A6A2YSR5</accession>
<organism evidence="3 4">
    <name type="scientific">Hibiscus syriacus</name>
    <name type="common">Rose of Sharon</name>
    <dbReference type="NCBI Taxonomy" id="106335"/>
    <lineage>
        <taxon>Eukaryota</taxon>
        <taxon>Viridiplantae</taxon>
        <taxon>Streptophyta</taxon>
        <taxon>Embryophyta</taxon>
        <taxon>Tracheophyta</taxon>
        <taxon>Spermatophyta</taxon>
        <taxon>Magnoliopsida</taxon>
        <taxon>eudicotyledons</taxon>
        <taxon>Gunneridae</taxon>
        <taxon>Pentapetalae</taxon>
        <taxon>rosids</taxon>
        <taxon>malvids</taxon>
        <taxon>Malvales</taxon>
        <taxon>Malvaceae</taxon>
        <taxon>Malvoideae</taxon>
        <taxon>Hibiscus</taxon>
    </lineage>
</organism>
<evidence type="ECO:0000259" key="1">
    <source>
        <dbReference type="Pfam" id="PF05003"/>
    </source>
</evidence>
<gene>
    <name evidence="3" type="ORF">F3Y22_tig00111254pilonHSYRG00141</name>
</gene>
<dbReference type="EMBL" id="VEPZ02001286">
    <property type="protein sequence ID" value="KAE8682350.1"/>
    <property type="molecule type" value="Genomic_DNA"/>
</dbReference>
<proteinExistence type="predicted"/>
<dbReference type="Pfam" id="PF05003">
    <property type="entry name" value="DUF668"/>
    <property type="match status" value="1"/>
</dbReference>
<evidence type="ECO:0000259" key="2">
    <source>
        <dbReference type="Pfam" id="PF11961"/>
    </source>
</evidence>
<sequence length="380" mass="42542">MALETWLIKVKKTISYSKASKHNKSNYVGVLSFEIAGLMSKLLHLWNCLSDKNMIRLRHESISPEGIRKIVSTDESFLLGLACAEMADNLRLVANSISRMSKKCKDPNLRCFDRWFDEFANSGHDSHGWVLSSKDMEAKKTKMDRTTFTVLGRMKLVFGFEYPPRSLSASAAVNPTANANAFGFASAPSRDCSKQEANKKLTVRFFEWNSKLLGPPPSTLGGAGLALHYANLIIVMEKMIKSLHFVGTDARDDLYSMVPSSVRSSLRGRLKGVGFSASDPVLAGEWRAALRNIMGWLSPLAHNMIKWQSERSFEHQNLLPKTNVLRLQSLFFADKEKTEAAITELLVGLNYIWRFEKEMTAKALLGCSNFNGLLSSQSCR</sequence>
<keyword evidence="4" id="KW-1185">Reference proteome</keyword>
<feature type="domain" description="DUF3475" evidence="2">
    <location>
        <begin position="30"/>
        <end position="86"/>
    </location>
</feature>
<dbReference type="PANTHER" id="PTHR31371">
    <property type="entry name" value="BNAC09G50660D PROTEIN"/>
    <property type="match status" value="1"/>
</dbReference>
<dbReference type="Pfam" id="PF11961">
    <property type="entry name" value="DUF3475"/>
    <property type="match status" value="1"/>
</dbReference>
<dbReference type="Proteomes" id="UP000436088">
    <property type="component" value="Unassembled WGS sequence"/>
</dbReference>
<protein>
    <submittedName>
        <fullName evidence="3">Cleavage and polyadenylation specificity factor subunit 1-like</fullName>
    </submittedName>
</protein>
<feature type="domain" description="DUF668" evidence="1">
    <location>
        <begin position="219"/>
        <end position="306"/>
    </location>
</feature>
<name>A0A6A2YSR5_HIBSY</name>
<dbReference type="InterPro" id="IPR007700">
    <property type="entry name" value="DUF668"/>
</dbReference>
<dbReference type="GO" id="GO:0045927">
    <property type="term" value="P:positive regulation of growth"/>
    <property type="evidence" value="ECO:0007669"/>
    <property type="project" value="InterPro"/>
</dbReference>
<dbReference type="InterPro" id="IPR021864">
    <property type="entry name" value="DUF3475"/>
</dbReference>